<evidence type="ECO:0000256" key="14">
    <source>
        <dbReference type="PROSITE-ProRule" id="PRU00228"/>
    </source>
</evidence>
<feature type="region of interest" description="Disordered" evidence="15">
    <location>
        <begin position="257"/>
        <end position="343"/>
    </location>
</feature>
<dbReference type="GO" id="GO:0035973">
    <property type="term" value="P:aggrephagy"/>
    <property type="evidence" value="ECO:0007669"/>
    <property type="project" value="TreeGrafter"/>
</dbReference>
<feature type="compositionally biased region" description="Low complexity" evidence="15">
    <location>
        <begin position="390"/>
        <end position="399"/>
    </location>
</feature>
<dbReference type="CDD" id="cd02340">
    <property type="entry name" value="ZZ_NBR1_like"/>
    <property type="match status" value="1"/>
</dbReference>
<evidence type="ECO:0000256" key="7">
    <source>
        <dbReference type="ARBA" id="ARBA00022833"/>
    </source>
</evidence>
<dbReference type="GO" id="GO:0070530">
    <property type="term" value="F:K63-linked polyubiquitin modification-dependent protein binding"/>
    <property type="evidence" value="ECO:0007669"/>
    <property type="project" value="TreeGrafter"/>
</dbReference>
<organism evidence="19 20">
    <name type="scientific">Drosophila albomicans</name>
    <name type="common">Fruit fly</name>
    <dbReference type="NCBI Taxonomy" id="7291"/>
    <lineage>
        <taxon>Eukaryota</taxon>
        <taxon>Metazoa</taxon>
        <taxon>Ecdysozoa</taxon>
        <taxon>Arthropoda</taxon>
        <taxon>Hexapoda</taxon>
        <taxon>Insecta</taxon>
        <taxon>Pterygota</taxon>
        <taxon>Neoptera</taxon>
        <taxon>Endopterygota</taxon>
        <taxon>Diptera</taxon>
        <taxon>Brachycera</taxon>
        <taxon>Muscomorpha</taxon>
        <taxon>Ephydroidea</taxon>
        <taxon>Drosophilidae</taxon>
        <taxon>Drosophila</taxon>
    </lineage>
</organism>
<evidence type="ECO:0000256" key="11">
    <source>
        <dbReference type="ARBA" id="ARBA00062450"/>
    </source>
</evidence>
<evidence type="ECO:0000256" key="15">
    <source>
        <dbReference type="SAM" id="MobiDB-lite"/>
    </source>
</evidence>
<evidence type="ECO:0000259" key="17">
    <source>
        <dbReference type="PROSITE" id="PS50135"/>
    </source>
</evidence>
<dbReference type="AlphaFoldDB" id="A0A6P8WNP9"/>
<dbReference type="PROSITE" id="PS01357">
    <property type="entry name" value="ZF_ZZ_1"/>
    <property type="match status" value="1"/>
</dbReference>
<evidence type="ECO:0000313" key="19">
    <source>
        <dbReference type="Proteomes" id="UP000515160"/>
    </source>
</evidence>
<feature type="compositionally biased region" description="Low complexity" evidence="15">
    <location>
        <begin position="413"/>
        <end position="424"/>
    </location>
</feature>
<dbReference type="InterPro" id="IPR000433">
    <property type="entry name" value="Znf_ZZ"/>
</dbReference>
<feature type="domain" description="UBA" evidence="16">
    <location>
        <begin position="596"/>
        <end position="641"/>
    </location>
</feature>
<feature type="compositionally biased region" description="Polar residues" evidence="15">
    <location>
        <begin position="425"/>
        <end position="437"/>
    </location>
</feature>
<name>A0A6P8WNP9_DROAB</name>
<dbReference type="SUPFAM" id="SSF57850">
    <property type="entry name" value="RING/U-box"/>
    <property type="match status" value="1"/>
</dbReference>
<feature type="compositionally biased region" description="Low complexity" evidence="15">
    <location>
        <begin position="203"/>
        <end position="221"/>
    </location>
</feature>
<dbReference type="InterPro" id="IPR015940">
    <property type="entry name" value="UBA"/>
</dbReference>
<dbReference type="PANTHER" id="PTHR15090:SF0">
    <property type="entry name" value="SEQUESTOSOME-1"/>
    <property type="match status" value="1"/>
</dbReference>
<feature type="compositionally biased region" description="Low complexity" evidence="15">
    <location>
        <begin position="257"/>
        <end position="274"/>
    </location>
</feature>
<dbReference type="Gene3D" id="3.30.60.90">
    <property type="match status" value="1"/>
</dbReference>
<dbReference type="PROSITE" id="PS50030">
    <property type="entry name" value="UBA"/>
    <property type="match status" value="1"/>
</dbReference>
<evidence type="ECO:0000256" key="1">
    <source>
        <dbReference type="ARBA" id="ARBA00004123"/>
    </source>
</evidence>
<keyword evidence="7" id="KW-0862">Zinc</keyword>
<dbReference type="PANTHER" id="PTHR15090">
    <property type="entry name" value="SEQUESTOSOME 1-RELATED"/>
    <property type="match status" value="1"/>
</dbReference>
<keyword evidence="5" id="KW-0677">Repeat</keyword>
<evidence type="ECO:0000256" key="13">
    <source>
        <dbReference type="ARBA" id="ARBA00081379"/>
    </source>
</evidence>
<feature type="region of interest" description="Disordered" evidence="15">
    <location>
        <begin position="541"/>
        <end position="591"/>
    </location>
</feature>
<dbReference type="GO" id="GO:0005634">
    <property type="term" value="C:nucleus"/>
    <property type="evidence" value="ECO:0007669"/>
    <property type="project" value="UniProtKB-SubCell"/>
</dbReference>
<dbReference type="GO" id="GO:0016235">
    <property type="term" value="C:aggresome"/>
    <property type="evidence" value="ECO:0007669"/>
    <property type="project" value="TreeGrafter"/>
</dbReference>
<dbReference type="GeneID" id="117565803"/>
<dbReference type="FunFam" id="3.30.60.90:FF:000016">
    <property type="entry name" value="Refractory to sigma P"/>
    <property type="match status" value="1"/>
</dbReference>
<dbReference type="RefSeq" id="XP_034100983.1">
    <property type="nucleotide sequence ID" value="XM_034245092.2"/>
</dbReference>
<dbReference type="InterPro" id="IPR043145">
    <property type="entry name" value="Znf_ZZ_sf"/>
</dbReference>
<feature type="compositionally biased region" description="Low complexity" evidence="15">
    <location>
        <begin position="286"/>
        <end position="295"/>
    </location>
</feature>
<keyword evidence="3" id="KW-0963">Cytoplasm</keyword>
<evidence type="ECO:0000256" key="3">
    <source>
        <dbReference type="ARBA" id="ARBA00022490"/>
    </source>
</evidence>
<dbReference type="GO" id="GO:0005080">
    <property type="term" value="F:protein kinase C binding"/>
    <property type="evidence" value="ECO:0007669"/>
    <property type="project" value="TreeGrafter"/>
</dbReference>
<dbReference type="OrthoDB" id="441278at2759"/>
<dbReference type="GO" id="GO:0044753">
    <property type="term" value="C:amphisome"/>
    <property type="evidence" value="ECO:0007669"/>
    <property type="project" value="TreeGrafter"/>
</dbReference>
<dbReference type="SMART" id="SM00291">
    <property type="entry name" value="ZnF_ZZ"/>
    <property type="match status" value="1"/>
</dbReference>
<dbReference type="GO" id="GO:0007032">
    <property type="term" value="P:endosome organization"/>
    <property type="evidence" value="ECO:0007669"/>
    <property type="project" value="TreeGrafter"/>
</dbReference>
<gene>
    <name evidence="20" type="primary">LOC117565803</name>
</gene>
<comment type="subunit">
    <text evidence="11">Interacts with aPKC and Traf6.</text>
</comment>
<dbReference type="GO" id="GO:0008270">
    <property type="term" value="F:zinc ion binding"/>
    <property type="evidence" value="ECO:0007669"/>
    <property type="project" value="UniProtKB-KW"/>
</dbReference>
<comment type="subcellular location">
    <subcellularLocation>
        <location evidence="2">Cytoplasm</location>
    </subcellularLocation>
    <subcellularLocation>
        <location evidence="1">Nucleus</location>
    </subcellularLocation>
</comment>
<evidence type="ECO:0000256" key="8">
    <source>
        <dbReference type="ARBA" id="ARBA00023163"/>
    </source>
</evidence>
<keyword evidence="6 14" id="KW-0863">Zinc-finger</keyword>
<evidence type="ECO:0000256" key="6">
    <source>
        <dbReference type="ARBA" id="ARBA00022771"/>
    </source>
</evidence>
<protein>
    <recommendedName>
        <fullName evidence="12">Protein ref(2)P</fullName>
    </recommendedName>
    <alternativeName>
        <fullName evidence="13">Refractory to sigma P</fullName>
    </alternativeName>
</protein>
<feature type="compositionally biased region" description="Basic and acidic residues" evidence="15">
    <location>
        <begin position="275"/>
        <end position="285"/>
    </location>
</feature>
<feature type="region of interest" description="Disordered" evidence="15">
    <location>
        <begin position="464"/>
        <end position="485"/>
    </location>
</feature>
<dbReference type="InterPro" id="IPR053793">
    <property type="entry name" value="PB1-like"/>
</dbReference>
<feature type="domain" description="PB1" evidence="18">
    <location>
        <begin position="3"/>
        <end position="90"/>
    </location>
</feature>
<dbReference type="Pfam" id="PF00569">
    <property type="entry name" value="ZZ"/>
    <property type="match status" value="1"/>
</dbReference>
<dbReference type="InterPro" id="IPR033741">
    <property type="entry name" value="SQSTM_UBA"/>
</dbReference>
<comment type="function">
    <text evidence="10">Required for selective autophagy activation by ubiquitinated proteins. Implicated in sigma rhabdovirus multiplication and necessary for male fertility. Involved in activating transcription of Drs.</text>
</comment>
<dbReference type="SUPFAM" id="SSF46934">
    <property type="entry name" value="UBA-like"/>
    <property type="match status" value="1"/>
</dbReference>
<evidence type="ECO:0000256" key="4">
    <source>
        <dbReference type="ARBA" id="ARBA00022723"/>
    </source>
</evidence>
<feature type="compositionally biased region" description="Basic residues" evidence="15">
    <location>
        <begin position="184"/>
        <end position="195"/>
    </location>
</feature>
<feature type="compositionally biased region" description="Basic and acidic residues" evidence="15">
    <location>
        <begin position="468"/>
        <end position="479"/>
    </location>
</feature>
<sequence length="646" mass="69645">MAERLLKITYHGASAGVTKKINAYLKMPSASLNILHREIEMYLFQERQLPKTEIRTYWIDADSDEIEIVNQNDYDIFLSQCEKNMHMQISSAGEEKVEAKHDETAAPPVDDPSNFVIHDGVQCDACGTLPMIGFRYKCVQCPDFDLCQRCESAHKHSDHLMVRMPTNNGPSVIDAWLSGPGAGSHHHRRSGRRFRGQCPFGEAAAAATATASSQPTAGTATDSHKESRRDRRSTRRHGGLMSQFVEMMMNLPEAAAATATPAAAAPSADPSTVPDSKETQCKTEEPTAAATTSSENISTESKPVVEPAVTANVEEPVAAPRTKEQPKPEAAASTTNSTPTTPVINLENLAQMVNPEYMRAGIEILNNFSEMFAKMIDPNEAAAFGCADTSMSSSTSSVPKKSETVSETPKNPAETAESTTSTSSGKSIDSQASSEEQSMPAASITSVASTVTAPISSVAQSISVPIANEEKEERRRSDSLDQDWQMIDNSTAPIANVSSTDALINLNSTSTNSATNTDASLSPSRDYVQLGEMLRQHINEEQQREQTTAHTQTSQVDTVSTSTSTNSVATNSISTSTTNAPRPLAPEQKRTVPIYHTDERINAAVHAMMAMGFSNEGAWLTQLLESVEGNIPAALDIMHTSQSGRN</sequence>
<dbReference type="FunFam" id="1.10.8.10:FF:000034">
    <property type="entry name" value="Sequestosome 1"/>
    <property type="match status" value="1"/>
</dbReference>
<evidence type="ECO:0000313" key="20">
    <source>
        <dbReference type="RefSeq" id="XP_034100983.1"/>
    </source>
</evidence>
<dbReference type="Proteomes" id="UP000515160">
    <property type="component" value="Chromosome 2L"/>
</dbReference>
<feature type="compositionally biased region" description="Low complexity" evidence="15">
    <location>
        <begin position="551"/>
        <end position="579"/>
    </location>
</feature>
<dbReference type="CTD" id="35246"/>
<dbReference type="CDD" id="cd14320">
    <property type="entry name" value="UBA_SQSTM"/>
    <property type="match status" value="1"/>
</dbReference>
<proteinExistence type="predicted"/>
<dbReference type="InterPro" id="IPR009060">
    <property type="entry name" value="UBA-like_sf"/>
</dbReference>
<evidence type="ECO:0000256" key="9">
    <source>
        <dbReference type="ARBA" id="ARBA00023242"/>
    </source>
</evidence>
<keyword evidence="19" id="KW-1185">Reference proteome</keyword>
<feature type="region of interest" description="Disordered" evidence="15">
    <location>
        <begin position="174"/>
        <end position="237"/>
    </location>
</feature>
<feature type="region of interest" description="Disordered" evidence="15">
    <location>
        <begin position="387"/>
        <end position="445"/>
    </location>
</feature>
<keyword evidence="9" id="KW-0539">Nucleus</keyword>
<feature type="domain" description="ZZ-type" evidence="17">
    <location>
        <begin position="118"/>
        <end position="169"/>
    </location>
</feature>
<dbReference type="Gene3D" id="1.10.8.10">
    <property type="entry name" value="DNA helicase RuvA subunit, C-terminal domain"/>
    <property type="match status" value="1"/>
</dbReference>
<keyword evidence="4" id="KW-0479">Metal-binding</keyword>
<evidence type="ECO:0000256" key="2">
    <source>
        <dbReference type="ARBA" id="ARBA00004496"/>
    </source>
</evidence>
<evidence type="ECO:0000256" key="10">
    <source>
        <dbReference type="ARBA" id="ARBA00054138"/>
    </source>
</evidence>
<reference evidence="20" key="1">
    <citation type="submission" date="2025-08" db="UniProtKB">
        <authorList>
            <consortium name="RefSeq"/>
        </authorList>
    </citation>
    <scope>IDENTIFICATION</scope>
    <source>
        <strain evidence="20">15112-1751.03</strain>
        <tissue evidence="20">Whole Adult</tissue>
    </source>
</reference>
<keyword evidence="8" id="KW-0804">Transcription</keyword>
<dbReference type="GO" id="GO:0000423">
    <property type="term" value="P:mitophagy"/>
    <property type="evidence" value="ECO:0007669"/>
    <property type="project" value="TreeGrafter"/>
</dbReference>
<evidence type="ECO:0000259" key="18">
    <source>
        <dbReference type="PROSITE" id="PS51745"/>
    </source>
</evidence>
<feature type="compositionally biased region" description="Low complexity" evidence="15">
    <location>
        <begin position="330"/>
        <end position="342"/>
    </location>
</feature>
<evidence type="ECO:0000256" key="5">
    <source>
        <dbReference type="ARBA" id="ARBA00022737"/>
    </source>
</evidence>
<dbReference type="InterPro" id="IPR052260">
    <property type="entry name" value="Autophagy_Rcpt_SigReg"/>
</dbReference>
<dbReference type="PROSITE" id="PS51745">
    <property type="entry name" value="PB1"/>
    <property type="match status" value="1"/>
</dbReference>
<evidence type="ECO:0000256" key="12">
    <source>
        <dbReference type="ARBA" id="ARBA00071657"/>
    </source>
</evidence>
<dbReference type="PROSITE" id="PS50135">
    <property type="entry name" value="ZF_ZZ_2"/>
    <property type="match status" value="1"/>
</dbReference>
<evidence type="ECO:0000259" key="16">
    <source>
        <dbReference type="PROSITE" id="PS50030"/>
    </source>
</evidence>
<accession>A0A6P8WNP9</accession>
<dbReference type="Pfam" id="PF16577">
    <property type="entry name" value="UBA_5"/>
    <property type="match status" value="1"/>
</dbReference>